<comment type="caution">
    <text evidence="5">The sequence shown here is derived from an EMBL/GenBank/DDBJ whole genome shotgun (WGS) entry which is preliminary data.</text>
</comment>
<evidence type="ECO:0000313" key="5">
    <source>
        <dbReference type="EMBL" id="KAK6589714.1"/>
    </source>
</evidence>
<evidence type="ECO:0000256" key="2">
    <source>
        <dbReference type="ARBA" id="ARBA00022771"/>
    </source>
</evidence>
<keyword evidence="2" id="KW-0863">Zinc-finger</keyword>
<dbReference type="GO" id="GO:0030897">
    <property type="term" value="C:HOPS complex"/>
    <property type="evidence" value="ECO:0007669"/>
    <property type="project" value="TreeGrafter"/>
</dbReference>
<dbReference type="GO" id="GO:0008270">
    <property type="term" value="F:zinc ion binding"/>
    <property type="evidence" value="ECO:0007669"/>
    <property type="project" value="UniProtKB-KW"/>
</dbReference>
<dbReference type="EMBL" id="JAWDEY010000011">
    <property type="protein sequence ID" value="KAK6589714.1"/>
    <property type="molecule type" value="Genomic_DNA"/>
</dbReference>
<evidence type="ECO:0000259" key="4">
    <source>
        <dbReference type="Pfam" id="PF05131"/>
    </source>
</evidence>
<keyword evidence="6" id="KW-1185">Reference proteome</keyword>
<evidence type="ECO:0000313" key="6">
    <source>
        <dbReference type="Proteomes" id="UP001311799"/>
    </source>
</evidence>
<dbReference type="GO" id="GO:0005768">
    <property type="term" value="C:endosome"/>
    <property type="evidence" value="ECO:0007669"/>
    <property type="project" value="TreeGrafter"/>
</dbReference>
<dbReference type="AlphaFoldDB" id="A0AAV9Y016"/>
<keyword evidence="1" id="KW-0479">Metal-binding</keyword>
<dbReference type="GO" id="GO:0007033">
    <property type="term" value="P:vacuole organization"/>
    <property type="evidence" value="ECO:0007669"/>
    <property type="project" value="TreeGrafter"/>
</dbReference>
<accession>A0AAV9Y016</accession>
<dbReference type="InterPro" id="IPR007810">
    <property type="entry name" value="Pep3/Vps18_beta-prop"/>
</dbReference>
<proteinExistence type="predicted"/>
<dbReference type="Pfam" id="PF05131">
    <property type="entry name" value="Pep3_Vps18"/>
    <property type="match status" value="1"/>
</dbReference>
<sequence length="1237" mass="142304">MKEEDYINKKEETISIQPRLYSFDNSWEIEVQKIRKSGNLKSTIVIDQVIRNGNIFYISLVSGQLLRWYPDEVVTDLILFESPIGFGIGVSGAIGNLDSKSKNRESSRTPQIFVDQTGNHSIITQTGRGETWYLHSSQTKAKFIQKLCSYSIQSVAWNINESSRNSAVSAIIGCKNGIILTTILGPEISSSSIVLRILYEIPGTPILSLLLDSTRISNLENIYSNNNCDNSNKVFYDENNEFETNNNDATRYQYVLTVSTPNKLLLWYGQNRIMDLFLKTDEAALDSSICSSKSCIEIDNLGEEYGSSIYSKIRLIDISGHYFLIWITSKIIKIYSINRKKKLIGNNIDNYIGNVKAYDFKSNNLKLPNSVECSRYHIIALYDDFVDIISLITAKSIAKLPINNALITGKYVDEIILNNSIIDLDVADFKSSSYGSRKSDDISSVGNINTSSLIRSLAVEFSSNYNNLSSLGESNYSEEGVELLDKVSFIWGYSNENLYKINIINEGETLWREWLYIGMYEESLASSDKIISKSLRLKKRNLIEKLHFIDLMIKGEIEEAAKLLSVIDEDLSFNEICNIFIHYSCWEGLILYLTSKINQLNCNFSNEYDTDSKVEDDNNVILKLSVLGLWLIELNSYISFILNEENISDKYYSNLIVILEKVHKIDEIEAIIYKILVEYNRRIGISYYSELRKEWQVLIQEYIFYSLIDSNLVNKCFELFVSINSNILKRDTLLVKYSPILGLLDSKRFISLIKRPSFSSVNINYILPYLIELKQLNSSKLDSTELNRLSILLIEYYISLSNKCTNEHKLERVSTRVKLLIHTETWKGTKTIWNVLAILCSKLDNGEEFLLSYITPLLGKARKDSYVDELELENVKKTANKNINNISLLEYNIDFDIPFLLSICKQNRYKKLTAYVYCLLGMYDSAMGICIKDLNNTKLAKDIIYNFIEDYHLRRKWILNLIKPLAYNKDIQGLTRLLNASPRYILTLSDILSIIPDDVQLSLLSDIIKNNINQFDDILLKRTKSYANYKLSSDNLANDLFLSHKCYNIIDPKTDLCLICYRSLFNFKGFTVEDIKEFILTLRIGSSDQFKLDIILNSFFTILNKNEEYQRYLFLNGDLNTNILVFPCSHYFHFGCFLFKYSVIMNNDEIAKLNRIISGICKYSQLHLNHSENNSNGNRHKKFPINGSKLSEKNVLTSLYNQLINFINSDCLICGELMIRNINKSFLSDNINDFSDI</sequence>
<dbReference type="GO" id="GO:0030674">
    <property type="term" value="F:protein-macromolecule adaptor activity"/>
    <property type="evidence" value="ECO:0007669"/>
    <property type="project" value="TreeGrafter"/>
</dbReference>
<dbReference type="PANTHER" id="PTHR23323:SF26">
    <property type="entry name" value="VACUOLAR PROTEIN SORTING-ASSOCIATED PROTEIN 18 HOMOLOG"/>
    <property type="match status" value="1"/>
</dbReference>
<reference evidence="5 6" key="1">
    <citation type="submission" date="2023-10" db="EMBL/GenBank/DDBJ databases">
        <title>Comparative genomics analysis reveals potential genetic determinants of host preference in Cryptosporidium xiaoi.</title>
        <authorList>
            <person name="Xiao L."/>
            <person name="Li J."/>
        </authorList>
    </citation>
    <scope>NUCLEOTIDE SEQUENCE [LARGE SCALE GENOMIC DNA]</scope>
    <source>
        <strain evidence="5 6">52996</strain>
    </source>
</reference>
<evidence type="ECO:0000256" key="1">
    <source>
        <dbReference type="ARBA" id="ARBA00022723"/>
    </source>
</evidence>
<name>A0AAV9Y016_9CRYT</name>
<dbReference type="GO" id="GO:0007032">
    <property type="term" value="P:endosome organization"/>
    <property type="evidence" value="ECO:0007669"/>
    <property type="project" value="TreeGrafter"/>
</dbReference>
<dbReference type="GO" id="GO:0006904">
    <property type="term" value="P:vesicle docking involved in exocytosis"/>
    <property type="evidence" value="ECO:0007669"/>
    <property type="project" value="TreeGrafter"/>
</dbReference>
<keyword evidence="3" id="KW-0862">Zinc</keyword>
<gene>
    <name evidence="5" type="ORF">RS030_170</name>
</gene>
<feature type="domain" description="Pep3/Vps18 beta-propeller" evidence="4">
    <location>
        <begin position="100"/>
        <end position="398"/>
    </location>
</feature>
<dbReference type="PANTHER" id="PTHR23323">
    <property type="entry name" value="VACUOLAR PROTEIN SORTING-ASSOCIATED PROTEIN"/>
    <property type="match status" value="1"/>
</dbReference>
<dbReference type="Proteomes" id="UP001311799">
    <property type="component" value="Unassembled WGS sequence"/>
</dbReference>
<dbReference type="GO" id="GO:0048284">
    <property type="term" value="P:organelle fusion"/>
    <property type="evidence" value="ECO:0007669"/>
    <property type="project" value="TreeGrafter"/>
</dbReference>
<protein>
    <recommendedName>
        <fullName evidence="4">Pep3/Vps18 beta-propeller domain-containing protein</fullName>
    </recommendedName>
</protein>
<organism evidence="5 6">
    <name type="scientific">Cryptosporidium xiaoi</name>
    <dbReference type="NCBI Taxonomy" id="659607"/>
    <lineage>
        <taxon>Eukaryota</taxon>
        <taxon>Sar</taxon>
        <taxon>Alveolata</taxon>
        <taxon>Apicomplexa</taxon>
        <taxon>Conoidasida</taxon>
        <taxon>Coccidia</taxon>
        <taxon>Eucoccidiorida</taxon>
        <taxon>Eimeriorina</taxon>
        <taxon>Cryptosporidiidae</taxon>
        <taxon>Cryptosporidium</taxon>
    </lineage>
</organism>
<evidence type="ECO:0000256" key="3">
    <source>
        <dbReference type="ARBA" id="ARBA00022833"/>
    </source>
</evidence>